<dbReference type="InterPro" id="IPR013024">
    <property type="entry name" value="GGCT-like"/>
</dbReference>
<feature type="binding site" evidence="3">
    <location>
        <position position="123"/>
    </location>
    <ligand>
        <name>substrate</name>
    </ligand>
</feature>
<keyword evidence="1" id="KW-0456">Lyase</keyword>
<dbReference type="PANTHER" id="PTHR12935:SF0">
    <property type="entry name" value="GAMMA-GLUTAMYLCYCLOTRANSFERASE"/>
    <property type="match status" value="1"/>
</dbReference>
<comment type="caution">
    <text evidence="5">The sequence shown here is derived from an EMBL/GenBank/DDBJ whole genome shotgun (WGS) entry which is preliminary data.</text>
</comment>
<gene>
    <name evidence="5" type="ORF">ASJ35_17245</name>
</gene>
<dbReference type="Proteomes" id="UP000053433">
    <property type="component" value="Unassembled WGS sequence"/>
</dbReference>
<dbReference type="InterPro" id="IPR036568">
    <property type="entry name" value="GGCT-like_sf"/>
</dbReference>
<dbReference type="SUPFAM" id="SSF110857">
    <property type="entry name" value="Gamma-glutamyl cyclotransferase-like"/>
    <property type="match status" value="1"/>
</dbReference>
<dbReference type="GO" id="GO:0003839">
    <property type="term" value="F:gamma-glutamylcyclotransferase activity"/>
    <property type="evidence" value="ECO:0007669"/>
    <property type="project" value="InterPro"/>
</dbReference>
<feature type="domain" description="Gamma-glutamylcyclotransferase AIG2-like" evidence="4">
    <location>
        <begin position="8"/>
        <end position="110"/>
    </location>
</feature>
<dbReference type="Pfam" id="PF06094">
    <property type="entry name" value="GGACT"/>
    <property type="match status" value="1"/>
</dbReference>
<dbReference type="InterPro" id="IPR009288">
    <property type="entry name" value="AIG2-like_dom"/>
</dbReference>
<dbReference type="CDD" id="cd06661">
    <property type="entry name" value="GGCT_like"/>
    <property type="match status" value="1"/>
</dbReference>
<dbReference type="Gene3D" id="3.10.490.10">
    <property type="entry name" value="Gamma-glutamyl cyclotransferase-like"/>
    <property type="match status" value="1"/>
</dbReference>
<dbReference type="InterPro" id="IPR017939">
    <property type="entry name" value="G-Glutamylcylcotransferase"/>
</dbReference>
<evidence type="ECO:0000259" key="4">
    <source>
        <dbReference type="Pfam" id="PF06094"/>
    </source>
</evidence>
<evidence type="ECO:0000313" key="6">
    <source>
        <dbReference type="Proteomes" id="UP000053433"/>
    </source>
</evidence>
<organism evidence="5 6">
    <name type="scientific">Ruthenibacterium lactatiformans</name>
    <dbReference type="NCBI Taxonomy" id="1550024"/>
    <lineage>
        <taxon>Bacteria</taxon>
        <taxon>Bacillati</taxon>
        <taxon>Bacillota</taxon>
        <taxon>Clostridia</taxon>
        <taxon>Eubacteriales</taxon>
        <taxon>Oscillospiraceae</taxon>
        <taxon>Ruthenibacterium</taxon>
    </lineage>
</organism>
<sequence>MKTNEKFYFAYGSNMNLDQMAYRCPAAEAVCTAKLEGYELFFAGRPGNGVASIRPKQGGAVEGVLWKLTQACEKSLDHYEGFPALYGKETVRVRGSDGTEHCVTAYTMQEPYSRIHAMPSIGYLAGILAGCEQNGVDEKPILRAVLDTDRELSVFEKRQSHGKKDMER</sequence>
<evidence type="ECO:0000256" key="2">
    <source>
        <dbReference type="PIRSR" id="PIRSR617939-1"/>
    </source>
</evidence>
<name>A0A0W7TLR6_9FIRM</name>
<evidence type="ECO:0000313" key="5">
    <source>
        <dbReference type="EMBL" id="KUE74797.1"/>
    </source>
</evidence>
<dbReference type="AlphaFoldDB" id="A0A0W7TLR6"/>
<protein>
    <submittedName>
        <fullName evidence="5">Gamma-glutamyl cyclotransferase</fullName>
    </submittedName>
</protein>
<dbReference type="EMBL" id="LMUA01000042">
    <property type="protein sequence ID" value="KUE74797.1"/>
    <property type="molecule type" value="Genomic_DNA"/>
</dbReference>
<evidence type="ECO:0000256" key="1">
    <source>
        <dbReference type="ARBA" id="ARBA00023239"/>
    </source>
</evidence>
<feature type="binding site" evidence="3">
    <location>
        <begin position="8"/>
        <end position="13"/>
    </location>
    <ligand>
        <name>substrate</name>
    </ligand>
</feature>
<feature type="active site" description="Proton acceptor" evidence="2">
    <location>
        <position position="80"/>
    </location>
</feature>
<accession>A0A0W7TLR6</accession>
<evidence type="ECO:0000256" key="3">
    <source>
        <dbReference type="PIRSR" id="PIRSR617939-2"/>
    </source>
</evidence>
<dbReference type="PANTHER" id="PTHR12935">
    <property type="entry name" value="GAMMA-GLUTAMYLCYCLOTRANSFERASE"/>
    <property type="match status" value="1"/>
</dbReference>
<proteinExistence type="predicted"/>
<dbReference type="RefSeq" id="WP_058723902.1">
    <property type="nucleotide sequence ID" value="NZ_LMUA01000042.1"/>
</dbReference>
<reference evidence="5 6" key="1">
    <citation type="submission" date="2015-10" db="EMBL/GenBank/DDBJ databases">
        <title>A novel member of the family Ruminococcaceae isolated from human faeces.</title>
        <authorList>
            <person name="Shkoporov A.N."/>
            <person name="Chaplin A.V."/>
            <person name="Motuzova O.V."/>
            <person name="Kafarskaia L.I."/>
            <person name="Efimov B.A."/>
        </authorList>
    </citation>
    <scope>NUCLEOTIDE SEQUENCE [LARGE SCALE GENOMIC DNA]</scope>
    <source>
        <strain evidence="5 6">668</strain>
    </source>
</reference>